<evidence type="ECO:0000313" key="1">
    <source>
        <dbReference type="EMBL" id="CAF4954075.1"/>
    </source>
</evidence>
<sequence>MKARDMIEHKDKIDYLEYELKRYEAYADRLRRHFQQLQLDYSLLKPNNNEQQDQEQQ</sequence>
<protein>
    <submittedName>
        <fullName evidence="1">Uncharacterized protein</fullName>
    </submittedName>
</protein>
<reference evidence="1" key="1">
    <citation type="submission" date="2021-02" db="EMBL/GenBank/DDBJ databases">
        <authorList>
            <person name="Nowell W R."/>
        </authorList>
    </citation>
    <scope>NUCLEOTIDE SEQUENCE</scope>
</reference>
<evidence type="ECO:0000313" key="2">
    <source>
        <dbReference type="Proteomes" id="UP000663873"/>
    </source>
</evidence>
<comment type="caution">
    <text evidence="1">The sequence shown here is derived from an EMBL/GenBank/DDBJ whole genome shotgun (WGS) entry which is preliminary data.</text>
</comment>
<gene>
    <name evidence="1" type="ORF">UJA718_LOCUS47894</name>
</gene>
<accession>A0A821Y6R5</accession>
<name>A0A821Y6R5_9BILA</name>
<organism evidence="1 2">
    <name type="scientific">Rotaria socialis</name>
    <dbReference type="NCBI Taxonomy" id="392032"/>
    <lineage>
        <taxon>Eukaryota</taxon>
        <taxon>Metazoa</taxon>
        <taxon>Spiralia</taxon>
        <taxon>Gnathifera</taxon>
        <taxon>Rotifera</taxon>
        <taxon>Eurotatoria</taxon>
        <taxon>Bdelloidea</taxon>
        <taxon>Philodinida</taxon>
        <taxon>Philodinidae</taxon>
        <taxon>Rotaria</taxon>
    </lineage>
</organism>
<keyword evidence="2" id="KW-1185">Reference proteome</keyword>
<dbReference type="EMBL" id="CAJOBP010093200">
    <property type="protein sequence ID" value="CAF4954075.1"/>
    <property type="molecule type" value="Genomic_DNA"/>
</dbReference>
<dbReference type="Proteomes" id="UP000663873">
    <property type="component" value="Unassembled WGS sequence"/>
</dbReference>
<proteinExistence type="predicted"/>
<dbReference type="AlphaFoldDB" id="A0A821Y6R5"/>
<feature type="non-terminal residue" evidence="1">
    <location>
        <position position="57"/>
    </location>
</feature>